<reference evidence="1 2" key="1">
    <citation type="submission" date="2015-07" db="EMBL/GenBank/DDBJ databases">
        <title>Genome sequence of Ornatilinea apprima DSM 23815.</title>
        <authorList>
            <person name="Hemp J."/>
            <person name="Ward L.M."/>
            <person name="Pace L.A."/>
            <person name="Fischer W.W."/>
        </authorList>
    </citation>
    <scope>NUCLEOTIDE SEQUENCE [LARGE SCALE GENOMIC DNA]</scope>
    <source>
        <strain evidence="1 2">P3M-1</strain>
    </source>
</reference>
<keyword evidence="2" id="KW-1185">Reference proteome</keyword>
<dbReference type="Proteomes" id="UP000050417">
    <property type="component" value="Unassembled WGS sequence"/>
</dbReference>
<organism evidence="1 2">
    <name type="scientific">Ornatilinea apprima</name>
    <dbReference type="NCBI Taxonomy" id="1134406"/>
    <lineage>
        <taxon>Bacteria</taxon>
        <taxon>Bacillati</taxon>
        <taxon>Chloroflexota</taxon>
        <taxon>Anaerolineae</taxon>
        <taxon>Anaerolineales</taxon>
        <taxon>Anaerolineaceae</taxon>
        <taxon>Ornatilinea</taxon>
    </lineage>
</organism>
<evidence type="ECO:0000313" key="1">
    <source>
        <dbReference type="EMBL" id="KPL81003.1"/>
    </source>
</evidence>
<dbReference type="OrthoDB" id="144485at2"/>
<evidence type="ECO:0000313" key="2">
    <source>
        <dbReference type="Proteomes" id="UP000050417"/>
    </source>
</evidence>
<proteinExistence type="predicted"/>
<gene>
    <name evidence="1" type="ORF">ADN00_00165</name>
</gene>
<dbReference type="AlphaFoldDB" id="A0A0P6XWP2"/>
<dbReference type="EMBL" id="LGCL01000002">
    <property type="protein sequence ID" value="KPL81003.1"/>
    <property type="molecule type" value="Genomic_DNA"/>
</dbReference>
<comment type="caution">
    <text evidence="1">The sequence shown here is derived from an EMBL/GenBank/DDBJ whole genome shotgun (WGS) entry which is preliminary data.</text>
</comment>
<name>A0A0P6XWP2_9CHLR</name>
<protein>
    <submittedName>
        <fullName evidence="1">Uncharacterized protein</fullName>
    </submittedName>
</protein>
<accession>A0A0P6XWP2</accession>
<dbReference type="RefSeq" id="WP_075060934.1">
    <property type="nucleotide sequence ID" value="NZ_LGCL01000002.1"/>
</dbReference>
<dbReference type="STRING" id="1134406.ADN00_00165"/>
<sequence>MRIMNQPGIRADYWEKFTFTESDLDFLYNHLLEIETPLTTSELLSALIDERIRIEKEQLLSTNRPNGRVYQPAGAYQVGENLLFPAKGWKKGKVTSIREGNNPEISEFSVIRVAFENGDQMEFASNLSDHILNRPIEINTDDPLLTRNSVLSNYKKLLSDRMKQALESNEELVQIAGRWFPRALLVDVNMGYLNLAEAVLEMADGGPLTTEQILEQIDLPTDTNQKLTEFSLNYALQEDPRFDEVGPSGETLWFLYRMEPEEVKQPPLFLKYSPVQYDKDQVQDLISMLGNDVFDELEETCSTCGDDNKVTLTLIYPHWQSGTLPLSDQFQQLFPTAYEAPRVTFTFVDGATGKKFSGWVVRKEKYVSGLKEWYSEHGVIPGSLIFLSPGKMPGEVVITTDNRRTTRDWVRCALVNSESQLTFSMLKQVISSGFDDRMVVYIPDEAAIAKLWSEGKNLRGSLEKQLFNILHELSKLIPQGHVHAQELYASINVLRRCPPGPILSVLINHPRITHLGDLYFRMNDTTEEGA</sequence>